<gene>
    <name evidence="1" type="ORF">D3867_37370</name>
</gene>
<evidence type="ECO:0000313" key="1">
    <source>
        <dbReference type="EMBL" id="QCO07557.1"/>
    </source>
</evidence>
<protein>
    <submittedName>
        <fullName evidence="1">Uncharacterized protein</fullName>
    </submittedName>
</protein>
<organism evidence="1 2">
    <name type="scientific">Azospirillum brasilense</name>
    <dbReference type="NCBI Taxonomy" id="192"/>
    <lineage>
        <taxon>Bacteria</taxon>
        <taxon>Pseudomonadati</taxon>
        <taxon>Pseudomonadota</taxon>
        <taxon>Alphaproteobacteria</taxon>
        <taxon>Rhodospirillales</taxon>
        <taxon>Azospirillaceae</taxon>
        <taxon>Azospirillum</taxon>
    </lineage>
</organism>
<accession>A0A4D8QB11</accession>
<keyword evidence="1" id="KW-0614">Plasmid</keyword>
<dbReference type="AlphaFoldDB" id="A0A4D8QB11"/>
<proteinExistence type="predicted"/>
<name>A0A4D8QB11_AZOBR</name>
<dbReference type="Proteomes" id="UP000298596">
    <property type="component" value="Plasmid p8"/>
</dbReference>
<geneLocation type="plasmid" evidence="1 2">
    <name>p8</name>
</geneLocation>
<sequence length="93" mass="10155">MIATHDLTPDDLRVIRAAKRRLEPYYVDCIDDMARRAKVKSGDHLLASLLAGDPARVHLVRKTVVHFYRGMAANRDTGPRLPPAAGAAVPLAA</sequence>
<evidence type="ECO:0000313" key="2">
    <source>
        <dbReference type="Proteomes" id="UP000298596"/>
    </source>
</evidence>
<dbReference type="EMBL" id="CP032338">
    <property type="protein sequence ID" value="QCO07557.1"/>
    <property type="molecule type" value="Genomic_DNA"/>
</dbReference>
<reference evidence="1 2" key="1">
    <citation type="submission" date="2018-09" db="EMBL/GenBank/DDBJ databases">
        <title>Whole genome based analysis of evolution and adaptive divergence in Indian and Brazilian strains of Azospirillum brasilense.</title>
        <authorList>
            <person name="Singh C."/>
            <person name="Tripathi A.K."/>
        </authorList>
    </citation>
    <scope>NUCLEOTIDE SEQUENCE [LARGE SCALE GENOMIC DNA]</scope>
    <source>
        <strain evidence="1 2">MTCC4036</strain>
        <plasmid evidence="1 2">p8</plasmid>
    </source>
</reference>